<dbReference type="STRING" id="442341.SAMN04487959_10742"/>
<dbReference type="SMART" id="SM00867">
    <property type="entry name" value="YceI"/>
    <property type="match status" value="1"/>
</dbReference>
<dbReference type="RefSeq" id="WP_092846110.1">
    <property type="nucleotide sequence ID" value="NZ_FOPY01000007.1"/>
</dbReference>
<name>A0A1I3BQ55_9GAMM</name>
<evidence type="ECO:0000259" key="2">
    <source>
        <dbReference type="SMART" id="SM00867"/>
    </source>
</evidence>
<dbReference type="InterPro" id="IPR036761">
    <property type="entry name" value="TTHA0802/YceI-like_sf"/>
</dbReference>
<keyword evidence="1" id="KW-0732">Signal</keyword>
<sequence length="196" mass="21441">MFKKTAIAAALGASALVTLSQAQAQAAEYVIDTEGQHAFVQFKISHLGYSYILGDFEEFSGGFSYDPENVTDSSVNMTVDVSSLDTNHAERDKHILSGDFLDASQYPEATFESTGFESTGEGQGKLTGNLTLHGVTNEITMDVKHIGGGEDPWGNYRQGFEGSTMLDLSNYDIDMSKFPPVMHELELYVVFEGIRQ</sequence>
<dbReference type="NCBIfam" id="NF002994">
    <property type="entry name" value="PRK03757.1"/>
    <property type="match status" value="1"/>
</dbReference>
<feature type="domain" description="Lipid/polyisoprenoid-binding YceI-like" evidence="2">
    <location>
        <begin position="28"/>
        <end position="194"/>
    </location>
</feature>
<dbReference type="InterPro" id="IPR007372">
    <property type="entry name" value="Lipid/polyisoprenoid-bd_YceI"/>
</dbReference>
<organism evidence="3 4">
    <name type="scientific">Modicisalibacter xianhensis</name>
    <dbReference type="NCBI Taxonomy" id="442341"/>
    <lineage>
        <taxon>Bacteria</taxon>
        <taxon>Pseudomonadati</taxon>
        <taxon>Pseudomonadota</taxon>
        <taxon>Gammaproteobacteria</taxon>
        <taxon>Oceanospirillales</taxon>
        <taxon>Halomonadaceae</taxon>
        <taxon>Modicisalibacter</taxon>
    </lineage>
</organism>
<dbReference type="Pfam" id="PF04264">
    <property type="entry name" value="YceI"/>
    <property type="match status" value="1"/>
</dbReference>
<proteinExistence type="predicted"/>
<gene>
    <name evidence="3" type="ORF">SAMN04487959_10742</name>
</gene>
<reference evidence="3 4" key="1">
    <citation type="submission" date="2016-10" db="EMBL/GenBank/DDBJ databases">
        <authorList>
            <person name="de Groot N.N."/>
        </authorList>
    </citation>
    <scope>NUCLEOTIDE SEQUENCE [LARGE SCALE GENOMIC DNA]</scope>
    <source>
        <strain evidence="3 4">CGMCC 1.6848</strain>
    </source>
</reference>
<accession>A0A1I3BQ55</accession>
<feature type="signal peptide" evidence="1">
    <location>
        <begin position="1"/>
        <end position="26"/>
    </location>
</feature>
<dbReference type="EMBL" id="FOPY01000007">
    <property type="protein sequence ID" value="SFH64373.1"/>
    <property type="molecule type" value="Genomic_DNA"/>
</dbReference>
<dbReference type="PANTHER" id="PTHR34406:SF1">
    <property type="entry name" value="PROTEIN YCEI"/>
    <property type="match status" value="1"/>
</dbReference>
<evidence type="ECO:0000256" key="1">
    <source>
        <dbReference type="SAM" id="SignalP"/>
    </source>
</evidence>
<protein>
    <submittedName>
        <fullName evidence="3">Polyisoprenoid-binding protein YceI</fullName>
    </submittedName>
</protein>
<feature type="chain" id="PRO_5011790426" evidence="1">
    <location>
        <begin position="27"/>
        <end position="196"/>
    </location>
</feature>
<dbReference type="AlphaFoldDB" id="A0A1I3BQ55"/>
<dbReference type="SUPFAM" id="SSF101874">
    <property type="entry name" value="YceI-like"/>
    <property type="match status" value="1"/>
</dbReference>
<dbReference type="PANTHER" id="PTHR34406">
    <property type="entry name" value="PROTEIN YCEI"/>
    <property type="match status" value="1"/>
</dbReference>
<evidence type="ECO:0000313" key="3">
    <source>
        <dbReference type="EMBL" id="SFH64373.1"/>
    </source>
</evidence>
<dbReference type="Proteomes" id="UP000199040">
    <property type="component" value="Unassembled WGS sequence"/>
</dbReference>
<evidence type="ECO:0000313" key="4">
    <source>
        <dbReference type="Proteomes" id="UP000199040"/>
    </source>
</evidence>
<keyword evidence="4" id="KW-1185">Reference proteome</keyword>
<dbReference type="Gene3D" id="2.40.128.110">
    <property type="entry name" value="Lipid/polyisoprenoid-binding, YceI-like"/>
    <property type="match status" value="1"/>
</dbReference>